<evidence type="ECO:0000313" key="2">
    <source>
        <dbReference type="EMBL" id="TDL14367.1"/>
    </source>
</evidence>
<dbReference type="InterPro" id="IPR012337">
    <property type="entry name" value="RNaseH-like_sf"/>
</dbReference>
<dbReference type="GO" id="GO:0003676">
    <property type="term" value="F:nucleic acid binding"/>
    <property type="evidence" value="ECO:0007669"/>
    <property type="project" value="InterPro"/>
</dbReference>
<dbReference type="Proteomes" id="UP000294933">
    <property type="component" value="Unassembled WGS sequence"/>
</dbReference>
<dbReference type="PROSITE" id="PS50879">
    <property type="entry name" value="RNASE_H_1"/>
    <property type="match status" value="1"/>
</dbReference>
<evidence type="ECO:0000313" key="3">
    <source>
        <dbReference type="Proteomes" id="UP000294933"/>
    </source>
</evidence>
<dbReference type="STRING" id="50990.A0A4Y7PG75"/>
<dbReference type="InterPro" id="IPR002156">
    <property type="entry name" value="RNaseH_domain"/>
</dbReference>
<dbReference type="AlphaFoldDB" id="A0A4Y7PG75"/>
<organism evidence="2 3">
    <name type="scientific">Rickenella mellea</name>
    <dbReference type="NCBI Taxonomy" id="50990"/>
    <lineage>
        <taxon>Eukaryota</taxon>
        <taxon>Fungi</taxon>
        <taxon>Dikarya</taxon>
        <taxon>Basidiomycota</taxon>
        <taxon>Agaricomycotina</taxon>
        <taxon>Agaricomycetes</taxon>
        <taxon>Hymenochaetales</taxon>
        <taxon>Rickenellaceae</taxon>
        <taxon>Rickenella</taxon>
    </lineage>
</organism>
<feature type="non-terminal residue" evidence="2">
    <location>
        <position position="171"/>
    </location>
</feature>
<dbReference type="VEuPathDB" id="FungiDB:BD410DRAFT_734222"/>
<dbReference type="OrthoDB" id="3265515at2759"/>
<dbReference type="SUPFAM" id="SSF53098">
    <property type="entry name" value="Ribonuclease H-like"/>
    <property type="match status" value="1"/>
</dbReference>
<dbReference type="GO" id="GO:0004523">
    <property type="term" value="F:RNA-DNA hybrid ribonuclease activity"/>
    <property type="evidence" value="ECO:0007669"/>
    <property type="project" value="InterPro"/>
</dbReference>
<accession>A0A4Y7PG75</accession>
<evidence type="ECO:0000259" key="1">
    <source>
        <dbReference type="PROSITE" id="PS50879"/>
    </source>
</evidence>
<proteinExistence type="predicted"/>
<sequence>MTAQSEADIHFFTDGSGFGNGIGAAAILMREGQEPKSLQFHLGTGSKQVVYGGEAVGLLLGAELLRQETDPFASVCFCTDNQAAILSAGNYRPGSGRFILEWFRDTLDRAKTKNGNFACQLMWTPGHCGIEGNEMADDLAKQAALGHSINRRRLPRYLRHPLPASKAAVKQ</sequence>
<dbReference type="InterPro" id="IPR036397">
    <property type="entry name" value="RNaseH_sf"/>
</dbReference>
<keyword evidence="3" id="KW-1185">Reference proteome</keyword>
<name>A0A4Y7PG75_9AGAM</name>
<gene>
    <name evidence="2" type="ORF">BD410DRAFT_734222</name>
</gene>
<dbReference type="EMBL" id="ML170348">
    <property type="protein sequence ID" value="TDL14367.1"/>
    <property type="molecule type" value="Genomic_DNA"/>
</dbReference>
<dbReference type="Gene3D" id="3.30.420.10">
    <property type="entry name" value="Ribonuclease H-like superfamily/Ribonuclease H"/>
    <property type="match status" value="1"/>
</dbReference>
<dbReference type="CDD" id="cd09276">
    <property type="entry name" value="Rnase_HI_RT_non_LTR"/>
    <property type="match status" value="1"/>
</dbReference>
<reference evidence="2 3" key="1">
    <citation type="submission" date="2018-06" db="EMBL/GenBank/DDBJ databases">
        <title>A transcriptomic atlas of mushroom development highlights an independent origin of complex multicellularity.</title>
        <authorList>
            <consortium name="DOE Joint Genome Institute"/>
            <person name="Krizsan K."/>
            <person name="Almasi E."/>
            <person name="Merenyi Z."/>
            <person name="Sahu N."/>
            <person name="Viragh M."/>
            <person name="Koszo T."/>
            <person name="Mondo S."/>
            <person name="Kiss B."/>
            <person name="Balint B."/>
            <person name="Kues U."/>
            <person name="Barry K."/>
            <person name="Hegedus J.C."/>
            <person name="Henrissat B."/>
            <person name="Johnson J."/>
            <person name="Lipzen A."/>
            <person name="Ohm R."/>
            <person name="Nagy I."/>
            <person name="Pangilinan J."/>
            <person name="Yan J."/>
            <person name="Xiong Y."/>
            <person name="Grigoriev I.V."/>
            <person name="Hibbett D.S."/>
            <person name="Nagy L.G."/>
        </authorList>
    </citation>
    <scope>NUCLEOTIDE SEQUENCE [LARGE SCALE GENOMIC DNA]</scope>
    <source>
        <strain evidence="2 3">SZMC22713</strain>
    </source>
</reference>
<protein>
    <submittedName>
        <fullName evidence="2">Ribonuclease H-like protein</fullName>
    </submittedName>
</protein>
<feature type="domain" description="RNase H type-1" evidence="1">
    <location>
        <begin position="5"/>
        <end position="145"/>
    </location>
</feature>